<feature type="region of interest" description="Disordered" evidence="11">
    <location>
        <begin position="397"/>
        <end position="545"/>
    </location>
</feature>
<keyword evidence="2" id="KW-0723">Serine/threonine-protein kinase</keyword>
<feature type="compositionally biased region" description="Polar residues" evidence="11">
    <location>
        <begin position="7"/>
        <end position="24"/>
    </location>
</feature>
<dbReference type="GO" id="GO:0035556">
    <property type="term" value="P:intracellular signal transduction"/>
    <property type="evidence" value="ECO:0007669"/>
    <property type="project" value="TreeGrafter"/>
</dbReference>
<dbReference type="FunFam" id="1.10.510.10:FF:000650">
    <property type="entry name" value="Serine/threonine-protein kinase ppk16"/>
    <property type="match status" value="1"/>
</dbReference>
<dbReference type="EC" id="2.7.11.1" evidence="1"/>
<dbReference type="SMART" id="SM00220">
    <property type="entry name" value="S_TKc"/>
    <property type="match status" value="1"/>
</dbReference>
<evidence type="ECO:0000256" key="3">
    <source>
        <dbReference type="ARBA" id="ARBA00022553"/>
    </source>
</evidence>
<feature type="compositionally biased region" description="Acidic residues" evidence="11">
    <location>
        <begin position="1374"/>
        <end position="1390"/>
    </location>
</feature>
<keyword evidence="14" id="KW-1185">Reference proteome</keyword>
<evidence type="ECO:0000256" key="11">
    <source>
        <dbReference type="SAM" id="MobiDB-lite"/>
    </source>
</evidence>
<keyword evidence="7 10" id="KW-0067">ATP-binding</keyword>
<feature type="compositionally biased region" description="Polar residues" evidence="11">
    <location>
        <begin position="1231"/>
        <end position="1242"/>
    </location>
</feature>
<dbReference type="PROSITE" id="PS00108">
    <property type="entry name" value="PROTEIN_KINASE_ST"/>
    <property type="match status" value="1"/>
</dbReference>
<feature type="compositionally biased region" description="Low complexity" evidence="11">
    <location>
        <begin position="1005"/>
        <end position="1024"/>
    </location>
</feature>
<feature type="compositionally biased region" description="Polar residues" evidence="11">
    <location>
        <begin position="838"/>
        <end position="848"/>
    </location>
</feature>
<feature type="region of interest" description="Disordered" evidence="11">
    <location>
        <begin position="1634"/>
        <end position="1675"/>
    </location>
</feature>
<comment type="catalytic activity">
    <reaction evidence="9">
        <text>L-seryl-[protein] + ATP = O-phospho-L-seryl-[protein] + ADP + H(+)</text>
        <dbReference type="Rhea" id="RHEA:17989"/>
        <dbReference type="Rhea" id="RHEA-COMP:9863"/>
        <dbReference type="Rhea" id="RHEA-COMP:11604"/>
        <dbReference type="ChEBI" id="CHEBI:15378"/>
        <dbReference type="ChEBI" id="CHEBI:29999"/>
        <dbReference type="ChEBI" id="CHEBI:30616"/>
        <dbReference type="ChEBI" id="CHEBI:83421"/>
        <dbReference type="ChEBI" id="CHEBI:456216"/>
        <dbReference type="EC" id="2.7.11.1"/>
    </reaction>
</comment>
<comment type="catalytic activity">
    <reaction evidence="8">
        <text>L-threonyl-[protein] + ATP = O-phospho-L-threonyl-[protein] + ADP + H(+)</text>
        <dbReference type="Rhea" id="RHEA:46608"/>
        <dbReference type="Rhea" id="RHEA-COMP:11060"/>
        <dbReference type="Rhea" id="RHEA-COMP:11605"/>
        <dbReference type="ChEBI" id="CHEBI:15378"/>
        <dbReference type="ChEBI" id="CHEBI:30013"/>
        <dbReference type="ChEBI" id="CHEBI:30616"/>
        <dbReference type="ChEBI" id="CHEBI:61977"/>
        <dbReference type="ChEBI" id="CHEBI:456216"/>
        <dbReference type="EC" id="2.7.11.1"/>
    </reaction>
</comment>
<evidence type="ECO:0000256" key="4">
    <source>
        <dbReference type="ARBA" id="ARBA00022679"/>
    </source>
</evidence>
<feature type="binding site" evidence="10">
    <location>
        <position position="106"/>
    </location>
    <ligand>
        <name>ATP</name>
        <dbReference type="ChEBI" id="CHEBI:30616"/>
    </ligand>
</feature>
<feature type="compositionally biased region" description="Polar residues" evidence="11">
    <location>
        <begin position="900"/>
        <end position="919"/>
    </location>
</feature>
<feature type="region of interest" description="Disordered" evidence="11">
    <location>
        <begin position="1"/>
        <end position="24"/>
    </location>
</feature>
<dbReference type="GO" id="GO:0004674">
    <property type="term" value="F:protein serine/threonine kinase activity"/>
    <property type="evidence" value="ECO:0007669"/>
    <property type="project" value="UniProtKB-KW"/>
</dbReference>
<feature type="region of interest" description="Disordered" evidence="11">
    <location>
        <begin position="1352"/>
        <end position="1613"/>
    </location>
</feature>
<feature type="region of interest" description="Disordered" evidence="11">
    <location>
        <begin position="1063"/>
        <end position="1326"/>
    </location>
</feature>
<feature type="compositionally biased region" description="Basic and acidic residues" evidence="11">
    <location>
        <begin position="643"/>
        <end position="662"/>
    </location>
</feature>
<dbReference type="GeneID" id="37025290"/>
<feature type="compositionally biased region" description="Polar residues" evidence="11">
    <location>
        <begin position="417"/>
        <end position="429"/>
    </location>
</feature>
<dbReference type="PROSITE" id="PS00107">
    <property type="entry name" value="PROTEIN_KINASE_ATP"/>
    <property type="match status" value="1"/>
</dbReference>
<feature type="compositionally biased region" description="Basic and acidic residues" evidence="11">
    <location>
        <begin position="1214"/>
        <end position="1226"/>
    </location>
</feature>
<evidence type="ECO:0000256" key="2">
    <source>
        <dbReference type="ARBA" id="ARBA00022527"/>
    </source>
</evidence>
<dbReference type="PANTHER" id="PTHR24346">
    <property type="entry name" value="MAP/MICROTUBULE AFFINITY-REGULATING KINASE"/>
    <property type="match status" value="1"/>
</dbReference>
<dbReference type="OrthoDB" id="504170at2759"/>
<feature type="compositionally biased region" description="Acidic residues" evidence="11">
    <location>
        <begin position="1666"/>
        <end position="1675"/>
    </location>
</feature>
<dbReference type="GO" id="GO:0005737">
    <property type="term" value="C:cytoplasm"/>
    <property type="evidence" value="ECO:0007669"/>
    <property type="project" value="TreeGrafter"/>
</dbReference>
<dbReference type="EMBL" id="KZ819664">
    <property type="protein sequence ID" value="PWN29196.1"/>
    <property type="molecule type" value="Genomic_DNA"/>
</dbReference>
<feature type="compositionally biased region" description="Low complexity" evidence="11">
    <location>
        <begin position="397"/>
        <end position="409"/>
    </location>
</feature>
<feature type="compositionally biased region" description="Low complexity" evidence="11">
    <location>
        <begin position="877"/>
        <end position="893"/>
    </location>
</feature>
<keyword evidence="3" id="KW-0597">Phosphoprotein</keyword>
<evidence type="ECO:0000256" key="5">
    <source>
        <dbReference type="ARBA" id="ARBA00022741"/>
    </source>
</evidence>
<accession>A0A316UV64</accession>
<feature type="region of interest" description="Disordered" evidence="11">
    <location>
        <begin position="619"/>
        <end position="803"/>
    </location>
</feature>
<reference evidence="13 14" key="1">
    <citation type="journal article" date="2018" name="Mol. Biol. Evol.">
        <title>Broad Genomic Sampling Reveals a Smut Pathogenic Ancestry of the Fungal Clade Ustilaginomycotina.</title>
        <authorList>
            <person name="Kijpornyongpan T."/>
            <person name="Mondo S.J."/>
            <person name="Barry K."/>
            <person name="Sandor L."/>
            <person name="Lee J."/>
            <person name="Lipzen A."/>
            <person name="Pangilinan J."/>
            <person name="LaButti K."/>
            <person name="Hainaut M."/>
            <person name="Henrissat B."/>
            <person name="Grigoriev I.V."/>
            <person name="Spatafora J.W."/>
            <person name="Aime M.C."/>
        </authorList>
    </citation>
    <scope>NUCLEOTIDE SEQUENCE [LARGE SCALE GENOMIC DNA]</scope>
    <source>
        <strain evidence="13 14">MCA 5214</strain>
    </source>
</reference>
<keyword evidence="5 10" id="KW-0547">Nucleotide-binding</keyword>
<name>A0A316UV64_9BASI</name>
<feature type="compositionally biased region" description="Low complexity" evidence="11">
    <location>
        <begin position="1501"/>
        <end position="1522"/>
    </location>
</feature>
<dbReference type="Pfam" id="PF00069">
    <property type="entry name" value="Pkinase"/>
    <property type="match status" value="1"/>
</dbReference>
<feature type="compositionally biased region" description="Polar residues" evidence="11">
    <location>
        <begin position="1465"/>
        <end position="1474"/>
    </location>
</feature>
<sequence length="1675" mass="174983">MSGMYAPSTSSSRQRASTFSTGPRYSPASMTINLSAGASAAPSGTKATLNQRAALVSAYNELGKELASTKLKAVGNYTLGRSIGEGTFGKVRMGTHRLTGTRVALKQVPKAHSASLTREIHHHRRLHHPHVMKLYEVLATESNIWMVSELCLGGELYDYLVERGTLPEAEARRIFGQLCLAVAYIHGKGIVHRDLKLENVLLDERCNVKLGDFGFTREFEGKRLMETFCGTTGYAAPEMLAGKKYTGEEVDIWSLGIILYALLSGSLPFDDDDESAMKSKILSGEYEMPPFLSEEARDLVQRILRLEPTQRPTLKSILSHPWFTKTIVATPMTTVEEDVAQGSYFQDSAPVPEVSPEARTNASLVAAQALTTGEEALTPAHAAETLAGLGVDLGVSSSNSVGSVSSISQSDDDSSGPPSETNTDPTSLDVSDKGNEGTEEVPVKRRSGAMQRNESQSTIRRDGSVGSDGTLSRRQSVSSRAARTLATHHEAGSGRDSRASTLHEAPLLVKRDSQSSSRGHHRTPSRTKRRSLSSGGLSDHHPPHLTNRPVDYCALLEQQAPALFSTPLEQGLLHQLGSLGMDVGQIVHSILTDACDASAAMWWLLKSKVEERQETERFLAPSGVTPSSSGSATIPAPPIPPKDPLRAQRRDSEAKDSDDGHRAMTRVEGLPSRAQDSFRRHVQPPTEAALPSAKVTEQPSKSSITPPDAAQPPLLSNVTASPPPRPSMASSIDDDGRNNGSPRQEKAARPRPSRDRTNSLSVKLASVLSGSRKENAPEVPTISLEDEAAPSGAERAKSPSTNAVASFFSRRPAGGIAAAKATGEHQRAISQPLPAKGLTTSVTENNLTASSSSAMPPPPVSKSMTPLMEGERTSFGSTSIEQSPSKSSSAKSSAGGHLPNSKSVDTFTTISSSKQSMTGDESLRSGGTDGSKKPSSSFFHTVKSWLGTEDKQARKQRKGKASAGTAASGKGKGTASKAGGLTLAGHGHDASTGMHRTGSVRSRVGPYSTPASSSSGGYAPNSSPTASRRYPRTPSNKTLTAHRLSASGVASATGLSLIDTHSASLARPSPLRRPSAGSITPTALYGERPSRAPSSSSLYRGSAPSGGIHTRAGSISSQHSGFVRHSSLVGGGGGLPSSTGSFRASPLANRRMSSDGGGTVVMRHRVRPRSEKSRPTSLVDTGDGLFSSSGGDDPTHLGSSTLGTGGGHATPRRWSIDSRREVDSRAGGRSSPLTPQAGSSSIFVAHRPRHHSYKPPSSNPSLFHHHHHHASSSSSSMSRRPHSSSIHSSNGTGGSDWTHGTGGAGVWRRSWGRPPPSWTGPIDDGPSRAELARIAAVARATSAGRTSLRDVFSGRRRKHLARDEEDGSVASSTEDWEDEDEDEDGEDDEEGRGRRDEPVFSGGLGQLDSASHSAGPSATSASASSRIGGAGGSSSPFPASRRGDNATSNGSVRPGYAPWKKQSPVVASSGSPIISTAGGGRKSWLPSQPGGSAAPNPFGKSAAPSSTTPKLASPSPSPSLAAYQTPQLGRDATPRMIAVSEDEEGEEEDDGFETIEEGATSADATIRGTPQPRLAVDPAGGDSASTSPVMGPSPNLPGSFVPSSSSSVAAEGKDDPAIVGLGLGETVVPHTGSIPAESAVGAGAAGVRTMPARRGGGGGSPLPPAVEEEEEEEDS</sequence>
<dbReference type="Gene3D" id="1.10.510.10">
    <property type="entry name" value="Transferase(Phosphotransferase) domain 1"/>
    <property type="match status" value="1"/>
</dbReference>
<feature type="compositionally biased region" description="Low complexity" evidence="11">
    <location>
        <begin position="472"/>
        <end position="483"/>
    </location>
</feature>
<dbReference type="InterPro" id="IPR000719">
    <property type="entry name" value="Prot_kinase_dom"/>
</dbReference>
<dbReference type="PANTHER" id="PTHR24346:SF110">
    <property type="entry name" value="NON-SPECIFIC SERINE_THREONINE PROTEIN KINASE"/>
    <property type="match status" value="1"/>
</dbReference>
<dbReference type="GO" id="GO:0005524">
    <property type="term" value="F:ATP binding"/>
    <property type="evidence" value="ECO:0007669"/>
    <property type="project" value="UniProtKB-UniRule"/>
</dbReference>
<dbReference type="PROSITE" id="PS50011">
    <property type="entry name" value="PROTEIN_KINASE_DOM"/>
    <property type="match status" value="1"/>
</dbReference>
<dbReference type="STRING" id="1569628.A0A316UV64"/>
<protein>
    <recommendedName>
        <fullName evidence="1">non-specific serine/threonine protein kinase</fullName>
        <ecNumber evidence="1">2.7.11.1</ecNumber>
    </recommendedName>
</protein>
<evidence type="ECO:0000256" key="1">
    <source>
        <dbReference type="ARBA" id="ARBA00012513"/>
    </source>
</evidence>
<feature type="compositionally biased region" description="Basic and acidic residues" evidence="11">
    <location>
        <begin position="743"/>
        <end position="757"/>
    </location>
</feature>
<keyword evidence="4" id="KW-0808">Transferase</keyword>
<feature type="compositionally biased region" description="Polar residues" evidence="11">
    <location>
        <begin position="695"/>
        <end position="705"/>
    </location>
</feature>
<evidence type="ECO:0000256" key="8">
    <source>
        <dbReference type="ARBA" id="ARBA00047899"/>
    </source>
</evidence>
<feature type="compositionally biased region" description="Basic residues" evidence="11">
    <location>
        <begin position="518"/>
        <end position="531"/>
    </location>
</feature>
<proteinExistence type="predicted"/>
<dbReference type="RefSeq" id="XP_025363808.1">
    <property type="nucleotide sequence ID" value="XM_025503467.1"/>
</dbReference>
<evidence type="ECO:0000256" key="9">
    <source>
        <dbReference type="ARBA" id="ARBA00048679"/>
    </source>
</evidence>
<feature type="compositionally biased region" description="Low complexity" evidence="11">
    <location>
        <begin position="625"/>
        <end position="634"/>
    </location>
</feature>
<dbReference type="InterPro" id="IPR017441">
    <property type="entry name" value="Protein_kinase_ATP_BS"/>
</dbReference>
<feature type="compositionally biased region" description="Low complexity" evidence="11">
    <location>
        <begin position="1409"/>
        <end position="1440"/>
    </location>
</feature>
<evidence type="ECO:0000313" key="13">
    <source>
        <dbReference type="EMBL" id="PWN29196.1"/>
    </source>
</evidence>
<feature type="compositionally biased region" description="Low complexity" evidence="11">
    <location>
        <begin position="1180"/>
        <end position="1202"/>
    </location>
</feature>
<dbReference type="InterPro" id="IPR008271">
    <property type="entry name" value="Ser/Thr_kinase_AS"/>
</dbReference>
<keyword evidence="6 13" id="KW-0418">Kinase</keyword>
<evidence type="ECO:0000313" key="14">
    <source>
        <dbReference type="Proteomes" id="UP000245884"/>
    </source>
</evidence>
<dbReference type="CDD" id="cd14003">
    <property type="entry name" value="STKc_AMPK-like"/>
    <property type="match status" value="1"/>
</dbReference>
<evidence type="ECO:0000256" key="6">
    <source>
        <dbReference type="ARBA" id="ARBA00022777"/>
    </source>
</evidence>
<feature type="region of interest" description="Disordered" evidence="11">
    <location>
        <begin position="818"/>
        <end position="1045"/>
    </location>
</feature>
<feature type="compositionally biased region" description="Acidic residues" evidence="11">
    <location>
        <begin position="1540"/>
        <end position="1556"/>
    </location>
</feature>
<gene>
    <name evidence="13" type="ORF">BDZ90DRAFT_141095</name>
</gene>
<feature type="compositionally biased region" description="Basic and acidic residues" evidence="11">
    <location>
        <begin position="487"/>
        <end position="498"/>
    </location>
</feature>
<feature type="domain" description="Protein kinase" evidence="12">
    <location>
        <begin position="77"/>
        <end position="323"/>
    </location>
</feature>
<dbReference type="InterPro" id="IPR011009">
    <property type="entry name" value="Kinase-like_dom_sf"/>
</dbReference>
<feature type="compositionally biased region" description="Low complexity" evidence="11">
    <location>
        <begin position="961"/>
        <end position="980"/>
    </location>
</feature>
<evidence type="ECO:0000259" key="12">
    <source>
        <dbReference type="PROSITE" id="PS50011"/>
    </source>
</evidence>
<evidence type="ECO:0000256" key="10">
    <source>
        <dbReference type="PROSITE-ProRule" id="PRU10141"/>
    </source>
</evidence>
<dbReference type="SUPFAM" id="SSF56112">
    <property type="entry name" value="Protein kinase-like (PK-like)"/>
    <property type="match status" value="1"/>
</dbReference>
<dbReference type="Proteomes" id="UP000245884">
    <property type="component" value="Unassembled WGS sequence"/>
</dbReference>
<evidence type="ECO:0000256" key="7">
    <source>
        <dbReference type="ARBA" id="ARBA00022840"/>
    </source>
</evidence>
<feature type="compositionally biased region" description="Low complexity" evidence="11">
    <location>
        <begin position="1271"/>
        <end position="1289"/>
    </location>
</feature>
<organism evidence="13 14">
    <name type="scientific">Jaminaea rosea</name>
    <dbReference type="NCBI Taxonomy" id="1569628"/>
    <lineage>
        <taxon>Eukaryota</taxon>
        <taxon>Fungi</taxon>
        <taxon>Dikarya</taxon>
        <taxon>Basidiomycota</taxon>
        <taxon>Ustilaginomycotina</taxon>
        <taxon>Exobasidiomycetes</taxon>
        <taxon>Microstromatales</taxon>
        <taxon>Microstromatales incertae sedis</taxon>
        <taxon>Jaminaea</taxon>
    </lineage>
</organism>